<evidence type="ECO:0000256" key="4">
    <source>
        <dbReference type="ARBA" id="ARBA00023157"/>
    </source>
</evidence>
<dbReference type="InterPro" id="IPR036249">
    <property type="entry name" value="Thioredoxin-like_sf"/>
</dbReference>
<name>A0ABU5L7L5_9RICK</name>
<dbReference type="PANTHER" id="PTHR45663:SF11">
    <property type="entry name" value="GEO12009P1"/>
    <property type="match status" value="1"/>
</dbReference>
<comment type="similarity">
    <text evidence="1 8">Belongs to the thioredoxin family.</text>
</comment>
<keyword evidence="5" id="KW-0676">Redox-active center</keyword>
<accession>A0ABU5L7L5</accession>
<dbReference type="InterPro" id="IPR005746">
    <property type="entry name" value="Thioredoxin"/>
</dbReference>
<dbReference type="PROSITE" id="PS00194">
    <property type="entry name" value="THIOREDOXIN_1"/>
    <property type="match status" value="1"/>
</dbReference>
<feature type="domain" description="Thioredoxin" evidence="9">
    <location>
        <begin position="1"/>
        <end position="106"/>
    </location>
</feature>
<evidence type="ECO:0000313" key="11">
    <source>
        <dbReference type="Proteomes" id="UP001293791"/>
    </source>
</evidence>
<dbReference type="SUPFAM" id="SSF52833">
    <property type="entry name" value="Thioredoxin-like"/>
    <property type="match status" value="1"/>
</dbReference>
<evidence type="ECO:0000256" key="1">
    <source>
        <dbReference type="ARBA" id="ARBA00008987"/>
    </source>
</evidence>
<gene>
    <name evidence="10" type="ORF">Cyrtocomes_00157</name>
</gene>
<evidence type="ECO:0000256" key="6">
    <source>
        <dbReference type="ARBA" id="ARBA00025303"/>
    </source>
</evidence>
<dbReference type="Pfam" id="PF00085">
    <property type="entry name" value="Thioredoxin"/>
    <property type="match status" value="1"/>
</dbReference>
<sequence length="108" mass="11900">MVGIVNDSNFNSKVSTSSGYVLVDFWAEWCGPCRRLLPIMEEMHEELGGKLQIVKVNIDDSPESASAMSIRSVPTLILFKDGQKVDLKVGSLSKIALISWLKLHIPGL</sequence>
<evidence type="ECO:0000256" key="2">
    <source>
        <dbReference type="ARBA" id="ARBA00022448"/>
    </source>
</evidence>
<keyword evidence="2" id="KW-0813">Transport</keyword>
<dbReference type="InterPro" id="IPR017937">
    <property type="entry name" value="Thioredoxin_CS"/>
</dbReference>
<keyword evidence="3" id="KW-0249">Electron transport</keyword>
<dbReference type="PRINTS" id="PR00421">
    <property type="entry name" value="THIOREDOXIN"/>
</dbReference>
<dbReference type="PANTHER" id="PTHR45663">
    <property type="entry name" value="GEO12009P1"/>
    <property type="match status" value="1"/>
</dbReference>
<comment type="function">
    <text evidence="6">Component of the thioredoxin-thioredoxin reductase system. Participates in various redox reactions through the reversible oxidation of its active center dithiol to a disulfide and catalyzes dithiol-disulfide exchange reactions.</text>
</comment>
<evidence type="ECO:0000256" key="8">
    <source>
        <dbReference type="PIRNR" id="PIRNR000077"/>
    </source>
</evidence>
<dbReference type="NCBIfam" id="TIGR01068">
    <property type="entry name" value="thioredoxin"/>
    <property type="match status" value="1"/>
</dbReference>
<organism evidence="10 11">
    <name type="scientific">Candidatus Cyrtobacter comes</name>
    <dbReference type="NCBI Taxonomy" id="675776"/>
    <lineage>
        <taxon>Bacteria</taxon>
        <taxon>Pseudomonadati</taxon>
        <taxon>Pseudomonadota</taxon>
        <taxon>Alphaproteobacteria</taxon>
        <taxon>Rickettsiales</taxon>
        <taxon>Candidatus Midichloriaceae</taxon>
        <taxon>Candidatus Cyrtobacter</taxon>
    </lineage>
</organism>
<evidence type="ECO:0000313" key="10">
    <source>
        <dbReference type="EMBL" id="MDZ5761799.1"/>
    </source>
</evidence>
<keyword evidence="4" id="KW-1015">Disulfide bond</keyword>
<dbReference type="InterPro" id="IPR013766">
    <property type="entry name" value="Thioredoxin_domain"/>
</dbReference>
<protein>
    <recommendedName>
        <fullName evidence="7 8">Thioredoxin</fullName>
    </recommendedName>
</protein>
<dbReference type="EMBL" id="JARGYT010000005">
    <property type="protein sequence ID" value="MDZ5761799.1"/>
    <property type="molecule type" value="Genomic_DNA"/>
</dbReference>
<dbReference type="CDD" id="cd02947">
    <property type="entry name" value="TRX_family"/>
    <property type="match status" value="1"/>
</dbReference>
<evidence type="ECO:0000256" key="3">
    <source>
        <dbReference type="ARBA" id="ARBA00022982"/>
    </source>
</evidence>
<evidence type="ECO:0000256" key="7">
    <source>
        <dbReference type="NCBIfam" id="TIGR01068"/>
    </source>
</evidence>
<dbReference type="PIRSF" id="PIRSF000077">
    <property type="entry name" value="Thioredoxin"/>
    <property type="match status" value="1"/>
</dbReference>
<proteinExistence type="inferred from homology"/>
<dbReference type="Proteomes" id="UP001293791">
    <property type="component" value="Unassembled WGS sequence"/>
</dbReference>
<evidence type="ECO:0000256" key="5">
    <source>
        <dbReference type="ARBA" id="ARBA00023284"/>
    </source>
</evidence>
<dbReference type="PROSITE" id="PS51352">
    <property type="entry name" value="THIOREDOXIN_2"/>
    <property type="match status" value="1"/>
</dbReference>
<reference evidence="10 11" key="1">
    <citation type="submission" date="2023-02" db="EMBL/GenBank/DDBJ databases">
        <title>Host association and intracellularity evolved multiple times independently in the Rickettsiales.</title>
        <authorList>
            <person name="Castelli M."/>
            <person name="Nardi T."/>
            <person name="Gammuto L."/>
            <person name="Bellinzona G."/>
            <person name="Sabaneyeva E."/>
            <person name="Potekhin A."/>
            <person name="Serra V."/>
            <person name="Petroni G."/>
            <person name="Sassera D."/>
        </authorList>
    </citation>
    <scope>NUCLEOTIDE SEQUENCE [LARGE SCALE GENOMIC DNA]</scope>
    <source>
        <strain evidence="10 11">BOD18</strain>
    </source>
</reference>
<dbReference type="Gene3D" id="3.40.30.10">
    <property type="entry name" value="Glutaredoxin"/>
    <property type="match status" value="1"/>
</dbReference>
<dbReference type="RefSeq" id="WP_322497310.1">
    <property type="nucleotide sequence ID" value="NZ_JARGYT010000005.1"/>
</dbReference>
<comment type="caution">
    <text evidence="10">The sequence shown here is derived from an EMBL/GenBank/DDBJ whole genome shotgun (WGS) entry which is preliminary data.</text>
</comment>
<keyword evidence="11" id="KW-1185">Reference proteome</keyword>
<evidence type="ECO:0000259" key="9">
    <source>
        <dbReference type="PROSITE" id="PS51352"/>
    </source>
</evidence>